<reference evidence="2 3" key="1">
    <citation type="submission" date="2016-10" db="EMBL/GenBank/DDBJ databases">
        <authorList>
            <person name="de Groot N.N."/>
        </authorList>
    </citation>
    <scope>NUCLEOTIDE SEQUENCE [LARGE SCALE GENOMIC DNA]</scope>
    <source>
        <strain evidence="2 3">47C3B</strain>
    </source>
</reference>
<gene>
    <name evidence="2" type="ORF">SAMN05216464_101687</name>
</gene>
<keyword evidence="3" id="KW-1185">Reference proteome</keyword>
<dbReference type="EMBL" id="FNAI01000001">
    <property type="protein sequence ID" value="SDD42111.1"/>
    <property type="molecule type" value="Genomic_DNA"/>
</dbReference>
<dbReference type="Pfam" id="PF07995">
    <property type="entry name" value="GSDH"/>
    <property type="match status" value="1"/>
</dbReference>
<dbReference type="InterPro" id="IPR011041">
    <property type="entry name" value="Quinoprot_gluc/sorb_DH_b-prop"/>
</dbReference>
<evidence type="ECO:0000313" key="2">
    <source>
        <dbReference type="EMBL" id="SDD42111.1"/>
    </source>
</evidence>
<organism evidence="2 3">
    <name type="scientific">Mucilaginibacter pineti</name>
    <dbReference type="NCBI Taxonomy" id="1391627"/>
    <lineage>
        <taxon>Bacteria</taxon>
        <taxon>Pseudomonadati</taxon>
        <taxon>Bacteroidota</taxon>
        <taxon>Sphingobacteriia</taxon>
        <taxon>Sphingobacteriales</taxon>
        <taxon>Sphingobacteriaceae</taxon>
        <taxon>Mucilaginibacter</taxon>
    </lineage>
</organism>
<dbReference type="SUPFAM" id="SSF50952">
    <property type="entry name" value="Soluble quinoprotein glucose dehydrogenase"/>
    <property type="match status" value="1"/>
</dbReference>
<protein>
    <submittedName>
        <fullName evidence="2">Glucose/arabinose dehydrogenase, beta-propeller fold</fullName>
    </submittedName>
</protein>
<dbReference type="AlphaFoldDB" id="A0A1G6ULF4"/>
<evidence type="ECO:0000313" key="3">
    <source>
        <dbReference type="Proteomes" id="UP000199072"/>
    </source>
</evidence>
<sequence>MKIKLLMLYCLGVAAIAFPSYIFHQTKPVEKVVDLAPITLKAQQIAENLHAPTAAAFPGNGTIWVTEQTGKIRLIKNGKLSDASLLDLHSKLVKMSDSYDERGLLGIALHPKFSVNRKFYVFYSTPSNVPKSDHTGVLAEYKLLPNSDQADPNSARIVLTIEEPESNHNGGCIQFGPDGYLYVSFGDGGGQGDKHGETGNGQRLDTWLGKILRIDVNAETGFKVPKSNPFVGNANAKPEIWAYGFRNPWRFSFDRASKQLFAGEVGQDTWEEVDIVNKGANYGWRLMEGTHCYNPATGCVIKGITMPITEYSHKIGISVTGGYVYNGLQIAGLKHKYVFADWTGPIFYLQKAGDKWLRGRVMLQNYPENLKITAFGEDQSGEIYVLTNPDTGPGNTKGGLYKIIKN</sequence>
<dbReference type="Gene3D" id="2.120.10.30">
    <property type="entry name" value="TolB, C-terminal domain"/>
    <property type="match status" value="1"/>
</dbReference>
<dbReference type="InterPro" id="IPR011042">
    <property type="entry name" value="6-blade_b-propeller_TolB-like"/>
</dbReference>
<dbReference type="RefSeq" id="WP_240315138.1">
    <property type="nucleotide sequence ID" value="NZ_FNAI01000001.1"/>
</dbReference>
<dbReference type="STRING" id="1391627.SAMN05216464_101687"/>
<name>A0A1G6ULF4_9SPHI</name>
<dbReference type="PANTHER" id="PTHR19328:SF75">
    <property type="entry name" value="ALDOSE SUGAR DEHYDROGENASE YLII"/>
    <property type="match status" value="1"/>
</dbReference>
<evidence type="ECO:0000259" key="1">
    <source>
        <dbReference type="Pfam" id="PF07995"/>
    </source>
</evidence>
<accession>A0A1G6ULF4</accession>
<feature type="domain" description="Glucose/Sorbosone dehydrogenase" evidence="1">
    <location>
        <begin position="50"/>
        <end position="392"/>
    </location>
</feature>
<dbReference type="InterPro" id="IPR012938">
    <property type="entry name" value="Glc/Sorbosone_DH"/>
</dbReference>
<dbReference type="Proteomes" id="UP000199072">
    <property type="component" value="Unassembled WGS sequence"/>
</dbReference>
<dbReference type="PANTHER" id="PTHR19328">
    <property type="entry name" value="HEDGEHOG-INTERACTING PROTEIN"/>
    <property type="match status" value="1"/>
</dbReference>
<proteinExistence type="predicted"/>